<dbReference type="EC" id="3.2.1.52" evidence="3"/>
<dbReference type="InterPro" id="IPR026876">
    <property type="entry name" value="Fn3_assoc_repeat"/>
</dbReference>
<dbReference type="InterPro" id="IPR015883">
    <property type="entry name" value="Glyco_hydro_20_cat"/>
</dbReference>
<dbReference type="SUPFAM" id="SSF51445">
    <property type="entry name" value="(Trans)glycosidases"/>
    <property type="match status" value="1"/>
</dbReference>
<evidence type="ECO:0000313" key="10">
    <source>
        <dbReference type="Proteomes" id="UP000732105"/>
    </source>
</evidence>
<keyword evidence="4" id="KW-0378">Hydrolase</keyword>
<evidence type="ECO:0000256" key="2">
    <source>
        <dbReference type="ARBA" id="ARBA00006285"/>
    </source>
</evidence>
<keyword evidence="6" id="KW-0732">Signal</keyword>
<keyword evidence="5" id="KW-0326">Glycosidase</keyword>
<organism evidence="9 10">
    <name type="scientific">Marinifilum caeruleilacunae</name>
    <dbReference type="NCBI Taxonomy" id="2499076"/>
    <lineage>
        <taxon>Bacteria</taxon>
        <taxon>Pseudomonadati</taxon>
        <taxon>Bacteroidota</taxon>
        <taxon>Bacteroidia</taxon>
        <taxon>Marinilabiliales</taxon>
        <taxon>Marinifilaceae</taxon>
    </lineage>
</organism>
<dbReference type="PANTHER" id="PTHR22600:SF57">
    <property type="entry name" value="BETA-N-ACETYLHEXOSAMINIDASE"/>
    <property type="match status" value="1"/>
</dbReference>
<comment type="similarity">
    <text evidence="2">Belongs to the glycosyl hydrolase 20 family.</text>
</comment>
<comment type="caution">
    <text evidence="9">The sequence shown here is derived from an EMBL/GenBank/DDBJ whole genome shotgun (WGS) entry which is preliminary data.</text>
</comment>
<dbReference type="Gene3D" id="3.20.20.80">
    <property type="entry name" value="Glycosidases"/>
    <property type="match status" value="1"/>
</dbReference>
<dbReference type="Pfam" id="PF13287">
    <property type="entry name" value="Fn3_assoc"/>
    <property type="match status" value="1"/>
</dbReference>
<dbReference type="EMBL" id="RZNH01000021">
    <property type="protein sequence ID" value="NOU60723.1"/>
    <property type="molecule type" value="Genomic_DNA"/>
</dbReference>
<evidence type="ECO:0000256" key="1">
    <source>
        <dbReference type="ARBA" id="ARBA00001231"/>
    </source>
</evidence>
<evidence type="ECO:0000259" key="8">
    <source>
        <dbReference type="Pfam" id="PF02838"/>
    </source>
</evidence>
<dbReference type="SUPFAM" id="SSF55545">
    <property type="entry name" value="beta-N-acetylhexosaminidase-like domain"/>
    <property type="match status" value="1"/>
</dbReference>
<feature type="signal peptide" evidence="6">
    <location>
        <begin position="1"/>
        <end position="22"/>
    </location>
</feature>
<feature type="domain" description="Beta-hexosaminidase bacterial type N-terminal" evidence="8">
    <location>
        <begin position="29"/>
        <end position="156"/>
    </location>
</feature>
<accession>A0ABX1WX67</accession>
<reference evidence="9 10" key="1">
    <citation type="submission" date="2018-12" db="EMBL/GenBank/DDBJ databases">
        <title>Marinifilum JC070 sp. nov., a marine bacterium isolated from Yongle Blue Hole in the South China Sea.</title>
        <authorList>
            <person name="Fu T."/>
        </authorList>
    </citation>
    <scope>NUCLEOTIDE SEQUENCE [LARGE SCALE GENOMIC DNA]</scope>
    <source>
        <strain evidence="9 10">JC070</strain>
    </source>
</reference>
<evidence type="ECO:0000259" key="7">
    <source>
        <dbReference type="Pfam" id="PF00728"/>
    </source>
</evidence>
<evidence type="ECO:0000256" key="5">
    <source>
        <dbReference type="ARBA" id="ARBA00023295"/>
    </source>
</evidence>
<feature type="chain" id="PRO_5046678907" description="beta-N-acetylhexosaminidase" evidence="6">
    <location>
        <begin position="23"/>
        <end position="618"/>
    </location>
</feature>
<dbReference type="PROSITE" id="PS51257">
    <property type="entry name" value="PROKAR_LIPOPROTEIN"/>
    <property type="match status" value="1"/>
</dbReference>
<keyword evidence="10" id="KW-1185">Reference proteome</keyword>
<dbReference type="Pfam" id="PF00728">
    <property type="entry name" value="Glyco_hydro_20"/>
    <property type="match status" value="1"/>
</dbReference>
<dbReference type="PRINTS" id="PR00738">
    <property type="entry name" value="GLHYDRLASE20"/>
</dbReference>
<dbReference type="InterPro" id="IPR015882">
    <property type="entry name" value="HEX_bac_N"/>
</dbReference>
<name>A0ABX1WX67_9BACT</name>
<evidence type="ECO:0000256" key="6">
    <source>
        <dbReference type="SAM" id="SignalP"/>
    </source>
</evidence>
<gene>
    <name evidence="9" type="ORF">ELS83_12940</name>
</gene>
<evidence type="ECO:0000313" key="9">
    <source>
        <dbReference type="EMBL" id="NOU60723.1"/>
    </source>
</evidence>
<protein>
    <recommendedName>
        <fullName evidence="3">beta-N-acetylhexosaminidase</fullName>
        <ecNumber evidence="3">3.2.1.52</ecNumber>
    </recommendedName>
</protein>
<sequence>MKTHFLIIPLMMILLFASCSNPNFTQKQISLIPKPVSFELHESSFRFQSKTSITIKDEDARKAVNYLGNMLSAAAGIQVDVSGANEFGDLHFTKAEGLKTEAYRIEVTSKQILVKASSESGFFNAVQTIRQLLPEQIESKSVVDAEWFVPCCTVEDEPRFSWRGMHMDFSRHFFTVDEVKEFLDYMALYKLNTYHMHLTDDQGWRIEIKKYPLLTEKGAWRIENNQDTVCMNLAKENELYQIDPKNYRESNGKKEYGGFFSQEQIKEIIAYADERCITVVPEIDMPGHFKSAIDNYLFLSCTGEAGWGKVFSTPACLGKETTYEFMENILAEVVELFPCKYVHIGGDEVRIESWQECPKCQAEIKKHKLSNEHELQSHFNRRIEKFLQSRGKQLLGWDEIIEGGLSKDATVMWWRHWAPQSPKIAAQKGNDVVVTTTSAYYYDYLNDHNPIEKIYAYEPVPADLTPEQSKHVLGVQANLWSEWIPSFKRLQYQAFPRLIPLAETAWTAKEQKNFKDFSHRINKHYSRLDEMGIYYYIPAVEGLKEKIELTDTTTVNLQLAYPHDGVEIFYTLDGSVPTRNSLLYTEPFVVKKEGEIKARAYKGEMFNDLKTAIVSKAE</sequence>
<dbReference type="InterPro" id="IPR029018">
    <property type="entry name" value="Hex-like_dom2"/>
</dbReference>
<dbReference type="InterPro" id="IPR025705">
    <property type="entry name" value="Beta_hexosaminidase_sua/sub"/>
</dbReference>
<dbReference type="PANTHER" id="PTHR22600">
    <property type="entry name" value="BETA-HEXOSAMINIDASE"/>
    <property type="match status" value="1"/>
</dbReference>
<dbReference type="Gene3D" id="3.30.379.10">
    <property type="entry name" value="Chitobiase/beta-hexosaminidase domain 2-like"/>
    <property type="match status" value="1"/>
</dbReference>
<dbReference type="PIRSF" id="PIRSF001093">
    <property type="entry name" value="B-hxosamndse_ab_euk"/>
    <property type="match status" value="1"/>
</dbReference>
<comment type="catalytic activity">
    <reaction evidence="1">
        <text>Hydrolysis of terminal non-reducing N-acetyl-D-hexosamine residues in N-acetyl-beta-D-hexosaminides.</text>
        <dbReference type="EC" id="3.2.1.52"/>
    </reaction>
</comment>
<dbReference type="InterPro" id="IPR017853">
    <property type="entry name" value="GH"/>
</dbReference>
<dbReference type="Proteomes" id="UP000732105">
    <property type="component" value="Unassembled WGS sequence"/>
</dbReference>
<dbReference type="RefSeq" id="WP_171595994.1">
    <property type="nucleotide sequence ID" value="NZ_RZNH01000021.1"/>
</dbReference>
<dbReference type="Pfam" id="PF02838">
    <property type="entry name" value="Glyco_hydro_20b"/>
    <property type="match status" value="1"/>
</dbReference>
<dbReference type="CDD" id="cd06563">
    <property type="entry name" value="GH20_chitobiase-like"/>
    <property type="match status" value="1"/>
</dbReference>
<evidence type="ECO:0000256" key="4">
    <source>
        <dbReference type="ARBA" id="ARBA00022801"/>
    </source>
</evidence>
<feature type="domain" description="Glycoside hydrolase family 20 catalytic" evidence="7">
    <location>
        <begin position="160"/>
        <end position="508"/>
    </location>
</feature>
<proteinExistence type="inferred from homology"/>
<evidence type="ECO:0000256" key="3">
    <source>
        <dbReference type="ARBA" id="ARBA00012663"/>
    </source>
</evidence>